<keyword evidence="9 10" id="KW-0342">GTP-binding</keyword>
<evidence type="ECO:0000256" key="9">
    <source>
        <dbReference type="ARBA" id="ARBA00023134"/>
    </source>
</evidence>
<dbReference type="HAMAP" id="MF_01820">
    <property type="entry name" value="GTPase_RsgA"/>
    <property type="match status" value="1"/>
</dbReference>
<sequence length="322" mass="36572">MQTGLITRGINNIYSVESQGNAYLCRIKGKQLFQVTDEYNPLAVGDQVTFVLTNEGEGLIIERLERRNCFQRWNAKKGCNQTVVANMDLVVCISSVESPPFRPRFIDRVIACSRKVPVMIVLNKSDILLTEEEHERFSLYGELGYQTMAVSAASGENLERLHEVLKGKTVAFVGQSGVGKSTLINRLLGSEQKTGEISHKYNRGRHTTNHALLLHGPDFTIADTPGVREFLVPHTDPHELSDAFPEFMEFASSCTYEGCLHQGEPGCKVMEAVEQDLIHYDRYESYLRMLASLDEKKPEWMGKNDRSKSWIKRMERDESQEY</sequence>
<keyword evidence="4 10" id="KW-0699">rRNA-binding</keyword>
<dbReference type="Gene3D" id="2.40.50.140">
    <property type="entry name" value="Nucleic acid-binding proteins"/>
    <property type="match status" value="1"/>
</dbReference>
<dbReference type="GO" id="GO:0019843">
    <property type="term" value="F:rRNA binding"/>
    <property type="evidence" value="ECO:0007669"/>
    <property type="project" value="UniProtKB-KW"/>
</dbReference>
<evidence type="ECO:0000256" key="6">
    <source>
        <dbReference type="ARBA" id="ARBA00022801"/>
    </source>
</evidence>
<dbReference type="InterPro" id="IPR030378">
    <property type="entry name" value="G_CP_dom"/>
</dbReference>
<keyword evidence="15" id="KW-1185">Reference proteome</keyword>
<dbReference type="RefSeq" id="WP_117330573.1">
    <property type="nucleotide sequence ID" value="NZ_QUWK01000008.1"/>
</dbReference>
<feature type="binding site" evidence="10">
    <location>
        <position position="254"/>
    </location>
    <ligand>
        <name>Zn(2+)</name>
        <dbReference type="ChEBI" id="CHEBI:29105"/>
    </ligand>
</feature>
<evidence type="ECO:0000256" key="7">
    <source>
        <dbReference type="ARBA" id="ARBA00022833"/>
    </source>
</evidence>
<keyword evidence="8 10" id="KW-0694">RNA-binding</keyword>
<dbReference type="InterPro" id="IPR010914">
    <property type="entry name" value="RsgA_GTPase_dom"/>
</dbReference>
<keyword evidence="1 10" id="KW-0963">Cytoplasm</keyword>
<proteinExistence type="inferred from homology"/>
<dbReference type="PROSITE" id="PS51721">
    <property type="entry name" value="G_CP"/>
    <property type="match status" value="1"/>
</dbReference>
<evidence type="ECO:0000313" key="14">
    <source>
        <dbReference type="EMBL" id="RFU94539.1"/>
    </source>
</evidence>
<reference evidence="14 15" key="2">
    <citation type="submission" date="2018-09" db="EMBL/GenBank/DDBJ databases">
        <title>Genome of Sphaerochaeta halotolerans strain 4-11.</title>
        <authorList>
            <person name="Nazina T.N."/>
            <person name="Sokolova D.S."/>
        </authorList>
    </citation>
    <scope>NUCLEOTIDE SEQUENCE [LARGE SCALE GENOMIC DNA]</scope>
    <source>
        <strain evidence="14 15">4-11</strain>
    </source>
</reference>
<evidence type="ECO:0000313" key="15">
    <source>
        <dbReference type="Proteomes" id="UP000264002"/>
    </source>
</evidence>
<dbReference type="Proteomes" id="UP000264002">
    <property type="component" value="Unassembled WGS sequence"/>
</dbReference>
<dbReference type="EC" id="3.6.1.-" evidence="10"/>
<dbReference type="Pfam" id="PF03193">
    <property type="entry name" value="RsgA_GTPase"/>
    <property type="match status" value="1"/>
</dbReference>
<dbReference type="OrthoDB" id="9809485at2"/>
<comment type="caution">
    <text evidence="14">The sequence shown here is derived from an EMBL/GenBank/DDBJ whole genome shotgun (WGS) entry which is preliminary data.</text>
</comment>
<dbReference type="Pfam" id="PF16745">
    <property type="entry name" value="RsgA_N"/>
    <property type="match status" value="1"/>
</dbReference>
<protein>
    <recommendedName>
        <fullName evidence="10">Small ribosomal subunit biogenesis GTPase RsgA</fullName>
        <ecNumber evidence="10">3.6.1.-</ecNumber>
    </recommendedName>
</protein>
<dbReference type="GO" id="GO:0003924">
    <property type="term" value="F:GTPase activity"/>
    <property type="evidence" value="ECO:0007669"/>
    <property type="project" value="UniProtKB-UniRule"/>
</dbReference>
<dbReference type="GO" id="GO:0046872">
    <property type="term" value="F:metal ion binding"/>
    <property type="evidence" value="ECO:0007669"/>
    <property type="project" value="UniProtKB-KW"/>
</dbReference>
<dbReference type="GO" id="GO:0005525">
    <property type="term" value="F:GTP binding"/>
    <property type="evidence" value="ECO:0007669"/>
    <property type="project" value="UniProtKB-UniRule"/>
</dbReference>
<feature type="region of interest" description="Disordered" evidence="11">
    <location>
        <begin position="299"/>
        <end position="322"/>
    </location>
</feature>
<comment type="function">
    <text evidence="10">One of several proteins that assist in the late maturation steps of the functional core of the 30S ribosomal subunit. Helps release RbfA from mature subunits. May play a role in the assembly of ribosomal proteins into the subunit. Circularly permuted GTPase that catalyzes slow GTP hydrolysis, GTPase activity is stimulated by the 30S ribosomal subunit.</text>
</comment>
<keyword evidence="6 10" id="KW-0378">Hydrolase</keyword>
<dbReference type="CDD" id="cd01854">
    <property type="entry name" value="YjeQ_EngC"/>
    <property type="match status" value="1"/>
</dbReference>
<organism evidence="14 15">
    <name type="scientific">Sphaerochaeta halotolerans</name>
    <dbReference type="NCBI Taxonomy" id="2293840"/>
    <lineage>
        <taxon>Bacteria</taxon>
        <taxon>Pseudomonadati</taxon>
        <taxon>Spirochaetota</taxon>
        <taxon>Spirochaetia</taxon>
        <taxon>Spirochaetales</taxon>
        <taxon>Sphaerochaetaceae</taxon>
        <taxon>Sphaerochaeta</taxon>
    </lineage>
</organism>
<reference evidence="15" key="1">
    <citation type="submission" date="2018-08" db="EMBL/GenBank/DDBJ databases">
        <authorList>
            <person name="Grouzdev D.S."/>
            <person name="Krutkina M.S."/>
        </authorList>
    </citation>
    <scope>NUCLEOTIDE SEQUENCE [LARGE SCALE GENOMIC DNA]</scope>
    <source>
        <strain evidence="15">4-11</strain>
    </source>
</reference>
<comment type="subcellular location">
    <subcellularLocation>
        <location evidence="10">Cytoplasm</location>
    </subcellularLocation>
</comment>
<dbReference type="InterPro" id="IPR027417">
    <property type="entry name" value="P-loop_NTPase"/>
</dbReference>
<feature type="binding site" evidence="10">
    <location>
        <begin position="174"/>
        <end position="182"/>
    </location>
    <ligand>
        <name>GTP</name>
        <dbReference type="ChEBI" id="CHEBI:37565"/>
    </ligand>
</feature>
<dbReference type="PANTHER" id="PTHR32120">
    <property type="entry name" value="SMALL RIBOSOMAL SUBUNIT BIOGENESIS GTPASE RSGA"/>
    <property type="match status" value="1"/>
</dbReference>
<comment type="cofactor">
    <cofactor evidence="10">
        <name>Zn(2+)</name>
        <dbReference type="ChEBI" id="CHEBI:29105"/>
    </cofactor>
    <text evidence="10">Binds 1 zinc ion per subunit.</text>
</comment>
<dbReference type="GO" id="GO:0005737">
    <property type="term" value="C:cytoplasm"/>
    <property type="evidence" value="ECO:0007669"/>
    <property type="project" value="UniProtKB-SubCell"/>
</dbReference>
<dbReference type="NCBIfam" id="TIGR00157">
    <property type="entry name" value="ribosome small subunit-dependent GTPase A"/>
    <property type="match status" value="1"/>
</dbReference>
<evidence type="ECO:0000256" key="10">
    <source>
        <dbReference type="HAMAP-Rule" id="MF_01820"/>
    </source>
</evidence>
<accession>A0A372MFH4</accession>
<dbReference type="PROSITE" id="PS50936">
    <property type="entry name" value="ENGC_GTPASE"/>
    <property type="match status" value="1"/>
</dbReference>
<comment type="subunit">
    <text evidence="10">Monomer. Associates with 30S ribosomal subunit, binds 16S rRNA.</text>
</comment>
<dbReference type="PANTHER" id="PTHR32120:SF11">
    <property type="entry name" value="SMALL RIBOSOMAL SUBUNIT BIOGENESIS GTPASE RSGA 1, MITOCHONDRIAL-RELATED"/>
    <property type="match status" value="1"/>
</dbReference>
<evidence type="ECO:0000256" key="8">
    <source>
        <dbReference type="ARBA" id="ARBA00022884"/>
    </source>
</evidence>
<feature type="binding site" evidence="10">
    <location>
        <position position="267"/>
    </location>
    <ligand>
        <name>Zn(2+)</name>
        <dbReference type="ChEBI" id="CHEBI:29105"/>
    </ligand>
</feature>
<keyword evidence="7 10" id="KW-0862">Zinc</keyword>
<feature type="binding site" evidence="10">
    <location>
        <begin position="123"/>
        <end position="126"/>
    </location>
    <ligand>
        <name>GTP</name>
        <dbReference type="ChEBI" id="CHEBI:37565"/>
    </ligand>
</feature>
<evidence type="ECO:0000256" key="11">
    <source>
        <dbReference type="SAM" id="MobiDB-lite"/>
    </source>
</evidence>
<feature type="binding site" evidence="10">
    <location>
        <position position="261"/>
    </location>
    <ligand>
        <name>Zn(2+)</name>
        <dbReference type="ChEBI" id="CHEBI:29105"/>
    </ligand>
</feature>
<dbReference type="Gene3D" id="3.40.50.300">
    <property type="entry name" value="P-loop containing nucleotide triphosphate hydrolases"/>
    <property type="match status" value="1"/>
</dbReference>
<keyword evidence="5 10" id="KW-0547">Nucleotide-binding</keyword>
<evidence type="ECO:0000259" key="12">
    <source>
        <dbReference type="PROSITE" id="PS50936"/>
    </source>
</evidence>
<gene>
    <name evidence="10 14" type="primary">rsgA</name>
    <name evidence="14" type="ORF">DYP60_08460</name>
</gene>
<dbReference type="InterPro" id="IPR031944">
    <property type="entry name" value="RsgA_N"/>
</dbReference>
<comment type="similarity">
    <text evidence="10">Belongs to the TRAFAC class YlqF/YawG GTPase family. RsgA subfamily.</text>
</comment>
<evidence type="ECO:0000256" key="4">
    <source>
        <dbReference type="ARBA" id="ARBA00022730"/>
    </source>
</evidence>
<dbReference type="InterPro" id="IPR012340">
    <property type="entry name" value="NA-bd_OB-fold"/>
</dbReference>
<feature type="domain" description="EngC GTPase" evidence="12">
    <location>
        <begin position="85"/>
        <end position="228"/>
    </location>
</feature>
<dbReference type="SUPFAM" id="SSF52540">
    <property type="entry name" value="P-loop containing nucleoside triphosphate hydrolases"/>
    <property type="match status" value="1"/>
</dbReference>
<dbReference type="Gene3D" id="1.10.40.50">
    <property type="entry name" value="Probable gtpase engc, domain 3"/>
    <property type="match status" value="1"/>
</dbReference>
<keyword evidence="3 10" id="KW-0479">Metal-binding</keyword>
<evidence type="ECO:0000256" key="2">
    <source>
        <dbReference type="ARBA" id="ARBA00022517"/>
    </source>
</evidence>
<feature type="binding site" evidence="10">
    <location>
        <position position="259"/>
    </location>
    <ligand>
        <name>Zn(2+)</name>
        <dbReference type="ChEBI" id="CHEBI:29105"/>
    </ligand>
</feature>
<dbReference type="AlphaFoldDB" id="A0A372MFH4"/>
<dbReference type="SUPFAM" id="SSF50249">
    <property type="entry name" value="Nucleic acid-binding proteins"/>
    <property type="match status" value="1"/>
</dbReference>
<evidence type="ECO:0000256" key="1">
    <source>
        <dbReference type="ARBA" id="ARBA00022490"/>
    </source>
</evidence>
<keyword evidence="2 10" id="KW-0690">Ribosome biogenesis</keyword>
<evidence type="ECO:0000256" key="5">
    <source>
        <dbReference type="ARBA" id="ARBA00022741"/>
    </source>
</evidence>
<dbReference type="GO" id="GO:0042274">
    <property type="term" value="P:ribosomal small subunit biogenesis"/>
    <property type="evidence" value="ECO:0007669"/>
    <property type="project" value="UniProtKB-UniRule"/>
</dbReference>
<evidence type="ECO:0000259" key="13">
    <source>
        <dbReference type="PROSITE" id="PS51721"/>
    </source>
</evidence>
<evidence type="ECO:0000256" key="3">
    <source>
        <dbReference type="ARBA" id="ARBA00022723"/>
    </source>
</evidence>
<dbReference type="InterPro" id="IPR004881">
    <property type="entry name" value="Ribosome_biogen_GTPase_RsgA"/>
</dbReference>
<dbReference type="EMBL" id="QUWK01000008">
    <property type="protein sequence ID" value="RFU94539.1"/>
    <property type="molecule type" value="Genomic_DNA"/>
</dbReference>
<name>A0A372MFH4_9SPIR</name>
<feature type="domain" description="CP-type G" evidence="13">
    <location>
        <begin position="76"/>
        <end position="230"/>
    </location>
</feature>